<gene>
    <name evidence="4" type="ORF">Ctob_010724</name>
</gene>
<organism evidence="4 5">
    <name type="scientific">Chrysochromulina tobinii</name>
    <dbReference type="NCBI Taxonomy" id="1460289"/>
    <lineage>
        <taxon>Eukaryota</taxon>
        <taxon>Haptista</taxon>
        <taxon>Haptophyta</taxon>
        <taxon>Prymnesiophyceae</taxon>
        <taxon>Prymnesiales</taxon>
        <taxon>Chrysochromulinaceae</taxon>
        <taxon>Chrysochromulina</taxon>
    </lineage>
</organism>
<dbReference type="Proteomes" id="UP000037460">
    <property type="component" value="Unassembled WGS sequence"/>
</dbReference>
<feature type="compositionally biased region" description="Basic and acidic residues" evidence="3">
    <location>
        <begin position="782"/>
        <end position="792"/>
    </location>
</feature>
<evidence type="ECO:0000313" key="4">
    <source>
        <dbReference type="EMBL" id="KOO35061.1"/>
    </source>
</evidence>
<comment type="caution">
    <text evidence="4">The sequence shown here is derived from an EMBL/GenBank/DDBJ whole genome shotgun (WGS) entry which is preliminary data.</text>
</comment>
<keyword evidence="2" id="KW-0067">ATP-binding</keyword>
<dbReference type="PANTHER" id="PTHR45639:SF4">
    <property type="entry name" value="HSC70CB, ISOFORM G"/>
    <property type="match status" value="1"/>
</dbReference>
<dbReference type="PRINTS" id="PR00301">
    <property type="entry name" value="HEATSHOCK70"/>
</dbReference>
<dbReference type="FunFam" id="3.90.640.10:FF:000004">
    <property type="entry name" value="Heat shock 70 kDa protein 4"/>
    <property type="match status" value="1"/>
</dbReference>
<evidence type="ECO:0000256" key="1">
    <source>
        <dbReference type="ARBA" id="ARBA00022741"/>
    </source>
</evidence>
<dbReference type="SUPFAM" id="SSF53067">
    <property type="entry name" value="Actin-like ATPase domain"/>
    <property type="match status" value="2"/>
</dbReference>
<dbReference type="AlphaFoldDB" id="A0A0M0K876"/>
<dbReference type="InterPro" id="IPR029048">
    <property type="entry name" value="HSP70_C_sf"/>
</dbReference>
<feature type="compositionally biased region" description="Low complexity" evidence="3">
    <location>
        <begin position="754"/>
        <end position="772"/>
    </location>
</feature>
<keyword evidence="5" id="KW-1185">Reference proteome</keyword>
<dbReference type="Gene3D" id="3.90.640.10">
    <property type="entry name" value="Actin, Chain A, domain 4"/>
    <property type="match status" value="1"/>
</dbReference>
<keyword evidence="1" id="KW-0547">Nucleotide-binding</keyword>
<dbReference type="SUPFAM" id="SSF100920">
    <property type="entry name" value="Heat shock protein 70kD (HSP70), peptide-binding domain"/>
    <property type="match status" value="1"/>
</dbReference>
<dbReference type="InterPro" id="IPR029047">
    <property type="entry name" value="HSP70_peptide-bd_sf"/>
</dbReference>
<keyword evidence="4" id="KW-0346">Stress response</keyword>
<dbReference type="Pfam" id="PF00012">
    <property type="entry name" value="HSP70"/>
    <property type="match status" value="1"/>
</dbReference>
<dbReference type="FunFam" id="3.30.420.40:FF:000495">
    <property type="entry name" value="Heat shock protein 4b"/>
    <property type="match status" value="1"/>
</dbReference>
<dbReference type="Gene3D" id="3.30.420.40">
    <property type="match status" value="2"/>
</dbReference>
<accession>A0A0M0K876</accession>
<dbReference type="SUPFAM" id="SSF100934">
    <property type="entry name" value="Heat shock protein 70kD (HSP70), C-terminal subdomain"/>
    <property type="match status" value="2"/>
</dbReference>
<evidence type="ECO:0000256" key="2">
    <source>
        <dbReference type="ARBA" id="ARBA00022840"/>
    </source>
</evidence>
<feature type="region of interest" description="Disordered" evidence="3">
    <location>
        <begin position="740"/>
        <end position="792"/>
    </location>
</feature>
<sequence>MACIGIDIGQQNAVVAIARRGGIDVLSNEVSKPLTASMVGFLGKERKLGEQALSGITSNLTNTITGVKAVIGKKYHSEDVQKELNLVGYKMIEVGSGNVGIPVSYNEEEVVLTPERAMSMVLKCMQFIAELDQKGPVTDVVLSVPHYFTDAERHAMLDAAKVAGLNCLRLMNDITAAALAYGIYKTDMPVDKPTHVAFVDCGAMDTTVAIISFVKGKLTVLSVACDRHLGGRDFDMILAEHFAAEWKEKHKIDAKSSKKAMYRLVTAAEKTKKILSANPQAPINIENFMNDIDVKGMMDRSEMLAVAEPLLVKLDGIMEQAFKASGLMKEDISSVEIIGGTSRIPAVKDRIAKWFGLERCSTTLNADEAIAKGCALQCAMLSPAFKVRDFSVNDVTMYPIALSWSSTGAVDKMEVDQDEGEGEEKVPTTGSSSVVFSKFNSVPNTKMLTFYRKEAFSLSASYDSTATLPMGFPMKLADFTVTDIPNRAANADGTIDPAKIKIKLRLDIHGVLTLESAVAIEEQEVVEEPEKKKSRKVKRIALTVQSRTGGLTSKELMEAQEAEANMQLLDKMIKANAEAMNALEATVYKYRSDISERLGPFFPESDKEKFGEALTTMEDWLYDNADQEKAVYDAKRKEMLDMFAPGEERYLEAETRPDAFAELEKAIAAFAGFASSTDEQYAHISAEEKQKVEAEVAQAQAFHSEAKAKLDALPATEMPPVKAADISAKAAALTKACKPIMSKPKPLPPKPEPAADAPPAEPATPSEGAGDSPPDEGADAAEAPKKDDMEVE</sequence>
<dbReference type="GO" id="GO:0005829">
    <property type="term" value="C:cytosol"/>
    <property type="evidence" value="ECO:0007669"/>
    <property type="project" value="TreeGrafter"/>
</dbReference>
<dbReference type="EMBL" id="JWZX01000998">
    <property type="protein sequence ID" value="KOO35061.1"/>
    <property type="molecule type" value="Genomic_DNA"/>
</dbReference>
<dbReference type="InterPro" id="IPR018181">
    <property type="entry name" value="Heat_shock_70_CS"/>
</dbReference>
<dbReference type="PROSITE" id="PS01036">
    <property type="entry name" value="HSP70_3"/>
    <property type="match status" value="1"/>
</dbReference>
<evidence type="ECO:0000256" key="3">
    <source>
        <dbReference type="SAM" id="MobiDB-lite"/>
    </source>
</evidence>
<reference evidence="5" key="1">
    <citation type="journal article" date="2015" name="PLoS Genet.">
        <title>Genome Sequence and Transcriptome Analyses of Chrysochromulina tobin: Metabolic Tools for Enhanced Algal Fitness in the Prominent Order Prymnesiales (Haptophyceae).</title>
        <authorList>
            <person name="Hovde B.T."/>
            <person name="Deodato C.R."/>
            <person name="Hunsperger H.M."/>
            <person name="Ryken S.A."/>
            <person name="Yost W."/>
            <person name="Jha R.K."/>
            <person name="Patterson J."/>
            <person name="Monnat R.J. Jr."/>
            <person name="Barlow S.B."/>
            <person name="Starkenburg S.R."/>
            <person name="Cattolico R.A."/>
        </authorList>
    </citation>
    <scope>NUCLEOTIDE SEQUENCE</scope>
    <source>
        <strain evidence="5">CCMP291</strain>
    </source>
</reference>
<dbReference type="GO" id="GO:0005634">
    <property type="term" value="C:nucleus"/>
    <property type="evidence" value="ECO:0007669"/>
    <property type="project" value="TreeGrafter"/>
</dbReference>
<evidence type="ECO:0000313" key="5">
    <source>
        <dbReference type="Proteomes" id="UP000037460"/>
    </source>
</evidence>
<proteinExistence type="predicted"/>
<dbReference type="PANTHER" id="PTHR45639">
    <property type="entry name" value="HSC70CB, ISOFORM G-RELATED"/>
    <property type="match status" value="1"/>
</dbReference>
<dbReference type="Gene3D" id="1.20.1270.10">
    <property type="match status" value="1"/>
</dbReference>
<protein>
    <submittedName>
        <fullName evidence="4">Heat shock protein hsp88</fullName>
    </submittedName>
</protein>
<dbReference type="Gene3D" id="3.30.30.30">
    <property type="match status" value="1"/>
</dbReference>
<dbReference type="OrthoDB" id="434160at2759"/>
<dbReference type="FunFam" id="3.30.420.40:FF:000171">
    <property type="entry name" value="Heat shock 70 kDa protein 4"/>
    <property type="match status" value="1"/>
</dbReference>
<dbReference type="Gene3D" id="2.60.34.10">
    <property type="entry name" value="Substrate Binding Domain Of DNAk, Chain A, domain 1"/>
    <property type="match status" value="1"/>
</dbReference>
<dbReference type="InterPro" id="IPR013126">
    <property type="entry name" value="Hsp_70_fam"/>
</dbReference>
<dbReference type="CDD" id="cd24095">
    <property type="entry name" value="ASKHA_NBD_HSP70_AtHsp70-14-like"/>
    <property type="match status" value="1"/>
</dbReference>
<dbReference type="GO" id="GO:0005524">
    <property type="term" value="F:ATP binding"/>
    <property type="evidence" value="ECO:0007669"/>
    <property type="project" value="UniProtKB-KW"/>
</dbReference>
<dbReference type="InterPro" id="IPR043129">
    <property type="entry name" value="ATPase_NBD"/>
</dbReference>
<name>A0A0M0K876_9EUKA</name>
<dbReference type="GO" id="GO:0140662">
    <property type="term" value="F:ATP-dependent protein folding chaperone"/>
    <property type="evidence" value="ECO:0007669"/>
    <property type="project" value="InterPro"/>
</dbReference>